<dbReference type="InterPro" id="IPR013149">
    <property type="entry name" value="ADH-like_C"/>
</dbReference>
<dbReference type="RefSeq" id="WP_343968070.1">
    <property type="nucleotide sequence ID" value="NZ_BAAAHK010000005.1"/>
</dbReference>
<feature type="domain" description="Enoyl reductase (ER)" evidence="6">
    <location>
        <begin position="18"/>
        <end position="394"/>
    </location>
</feature>
<evidence type="ECO:0000256" key="1">
    <source>
        <dbReference type="ARBA" id="ARBA00008072"/>
    </source>
</evidence>
<dbReference type="Pfam" id="PF00107">
    <property type="entry name" value="ADH_zinc_N"/>
    <property type="match status" value="1"/>
</dbReference>
<evidence type="ECO:0000256" key="2">
    <source>
        <dbReference type="ARBA" id="ARBA00022723"/>
    </source>
</evidence>
<dbReference type="PANTHER" id="PTHR43880:SF12">
    <property type="entry name" value="ALCOHOL DEHYDROGENASE CLASS-3"/>
    <property type="match status" value="1"/>
</dbReference>
<keyword evidence="8" id="KW-1185">Reference proteome</keyword>
<dbReference type="InterPro" id="IPR036291">
    <property type="entry name" value="NAD(P)-bd_dom_sf"/>
</dbReference>
<dbReference type="Gene3D" id="3.40.50.720">
    <property type="entry name" value="NAD(P)-binding Rossmann-like Domain"/>
    <property type="match status" value="1"/>
</dbReference>
<protein>
    <submittedName>
        <fullName evidence="7">Zinc-dependent alcohol dehydrogenase family protein</fullName>
    </submittedName>
</protein>
<evidence type="ECO:0000256" key="4">
    <source>
        <dbReference type="ARBA" id="ARBA00023027"/>
    </source>
</evidence>
<dbReference type="Proteomes" id="UP001500542">
    <property type="component" value="Unassembled WGS sequence"/>
</dbReference>
<dbReference type="InterPro" id="IPR011032">
    <property type="entry name" value="GroES-like_sf"/>
</dbReference>
<dbReference type="EMBL" id="BAAAHK010000005">
    <property type="protein sequence ID" value="GAA0936584.1"/>
    <property type="molecule type" value="Genomic_DNA"/>
</dbReference>
<dbReference type="InterPro" id="IPR013154">
    <property type="entry name" value="ADH-like_N"/>
</dbReference>
<organism evidence="7 8">
    <name type="scientific">Kribbella koreensis</name>
    <dbReference type="NCBI Taxonomy" id="57909"/>
    <lineage>
        <taxon>Bacteria</taxon>
        <taxon>Bacillati</taxon>
        <taxon>Actinomycetota</taxon>
        <taxon>Actinomycetes</taxon>
        <taxon>Propionibacteriales</taxon>
        <taxon>Kribbellaceae</taxon>
        <taxon>Kribbella</taxon>
    </lineage>
</organism>
<feature type="region of interest" description="Disordered" evidence="5">
    <location>
        <begin position="131"/>
        <end position="158"/>
    </location>
</feature>
<dbReference type="SUPFAM" id="SSF50129">
    <property type="entry name" value="GroES-like"/>
    <property type="match status" value="2"/>
</dbReference>
<comment type="caution">
    <text evidence="7">The sequence shown here is derived from an EMBL/GenBank/DDBJ whole genome shotgun (WGS) entry which is preliminary data.</text>
</comment>
<name>A0ABN1Q2N6_9ACTN</name>
<dbReference type="PANTHER" id="PTHR43880">
    <property type="entry name" value="ALCOHOL DEHYDROGENASE"/>
    <property type="match status" value="1"/>
</dbReference>
<evidence type="ECO:0000256" key="5">
    <source>
        <dbReference type="SAM" id="MobiDB-lite"/>
    </source>
</evidence>
<dbReference type="Pfam" id="PF08240">
    <property type="entry name" value="ADH_N"/>
    <property type="match status" value="1"/>
</dbReference>
<dbReference type="CDD" id="cd08281">
    <property type="entry name" value="liver_ADH_like1"/>
    <property type="match status" value="1"/>
</dbReference>
<gene>
    <name evidence="7" type="ORF">GCM10009554_24210</name>
</gene>
<dbReference type="SMART" id="SM00829">
    <property type="entry name" value="PKS_ER"/>
    <property type="match status" value="1"/>
</dbReference>
<keyword evidence="3" id="KW-0862">Zinc</keyword>
<evidence type="ECO:0000259" key="6">
    <source>
        <dbReference type="SMART" id="SM00829"/>
    </source>
</evidence>
<keyword evidence="2" id="KW-0479">Metal-binding</keyword>
<dbReference type="InterPro" id="IPR020843">
    <property type="entry name" value="ER"/>
</dbReference>
<proteinExistence type="inferred from homology"/>
<evidence type="ECO:0000313" key="7">
    <source>
        <dbReference type="EMBL" id="GAA0936584.1"/>
    </source>
</evidence>
<accession>A0ABN1Q2N6</accession>
<dbReference type="SUPFAM" id="SSF51735">
    <property type="entry name" value="NAD(P)-binding Rossmann-fold domains"/>
    <property type="match status" value="1"/>
</dbReference>
<evidence type="ECO:0000313" key="8">
    <source>
        <dbReference type="Proteomes" id="UP001500542"/>
    </source>
</evidence>
<comment type="similarity">
    <text evidence="1">Belongs to the zinc-containing alcohol dehydrogenase family.</text>
</comment>
<evidence type="ECO:0000256" key="3">
    <source>
        <dbReference type="ARBA" id="ARBA00022833"/>
    </source>
</evidence>
<reference evidence="7 8" key="1">
    <citation type="journal article" date="2019" name="Int. J. Syst. Evol. Microbiol.">
        <title>The Global Catalogue of Microorganisms (GCM) 10K type strain sequencing project: providing services to taxonomists for standard genome sequencing and annotation.</title>
        <authorList>
            <consortium name="The Broad Institute Genomics Platform"/>
            <consortium name="The Broad Institute Genome Sequencing Center for Infectious Disease"/>
            <person name="Wu L."/>
            <person name="Ma J."/>
        </authorList>
    </citation>
    <scope>NUCLEOTIDE SEQUENCE [LARGE SCALE GENOMIC DNA]</scope>
    <source>
        <strain evidence="7 8">JCM 10977</strain>
    </source>
</reference>
<sequence length="395" mass="40251">MIVRGAVLREMGLPSPYAESRPLSIEEVELAPPGPGELLVRIRAAGLCHSDLSVIDGSRPRVMPMLLGHEATGEVIQSESPDFKAGDTVGFAFVPACGTCAPCAEGRAALCEPGAAANMAGTLLGGTRRLTTAAEPPPIGTSSLAGRLDGSSGQPGRSDVHHHLGVSGFADHAVVSARSAVKIDPSLPPEIAALFGCAVMTGVGAVVNTARVQAGQSAVVFGLGGVGLSALLGAALVGAHPLVAVDVVPEKLSLALELGATHAIDARGNDVVEQVREATAGGAHYAFETVGSSVVLGQAYAATRRGGTTVTVGLPHPSQLLSIPAVSLVAEERTLKGSYLGSAIPSRDIPRYIALYQAGRLPVDRLLTSTVRLESLNEAFDTLAAGTSIRQVLVL</sequence>
<dbReference type="Gene3D" id="3.90.180.10">
    <property type="entry name" value="Medium-chain alcohol dehydrogenases, catalytic domain"/>
    <property type="match status" value="1"/>
</dbReference>
<keyword evidence="4" id="KW-0520">NAD</keyword>